<sequence length="143" mass="13784">MGNFVKTATAGAMLGGSLMFTVGMGIASAAPETAGDGKVNLTLGNVSVLENVDDAAAAQIAAGVCENTDTASLTTAVQGVDANSTEHVVCTNNLGTISFSQNGTTERPGGTAAQGTAPHSVAPTTAAPMAPGGSHSSSDTGSS</sequence>
<proteinExistence type="predicted"/>
<protein>
    <recommendedName>
        <fullName evidence="5">Secreted protein</fullName>
    </recommendedName>
</protein>
<feature type="chain" id="PRO_5044895458" description="Secreted protein" evidence="2">
    <location>
        <begin position="30"/>
        <end position="143"/>
    </location>
</feature>
<gene>
    <name evidence="3" type="ORF">A5742_18870</name>
</gene>
<evidence type="ECO:0000313" key="4">
    <source>
        <dbReference type="Proteomes" id="UP000187001"/>
    </source>
</evidence>
<feature type="compositionally biased region" description="Low complexity" evidence="1">
    <location>
        <begin position="122"/>
        <end position="143"/>
    </location>
</feature>
<dbReference type="EMBL" id="MBER01000017">
    <property type="protein sequence ID" value="OMC51266.1"/>
    <property type="molecule type" value="Genomic_DNA"/>
</dbReference>
<feature type="region of interest" description="Disordered" evidence="1">
    <location>
        <begin position="98"/>
        <end position="143"/>
    </location>
</feature>
<evidence type="ECO:0000313" key="3">
    <source>
        <dbReference type="EMBL" id="OMC51266.1"/>
    </source>
</evidence>
<name>A0ABD6QT04_MYCFO</name>
<comment type="caution">
    <text evidence="3">The sequence shown here is derived from an EMBL/GenBank/DDBJ whole genome shotgun (WGS) entry which is preliminary data.</text>
</comment>
<keyword evidence="2" id="KW-0732">Signal</keyword>
<evidence type="ECO:0000256" key="1">
    <source>
        <dbReference type="SAM" id="MobiDB-lite"/>
    </source>
</evidence>
<evidence type="ECO:0000256" key="2">
    <source>
        <dbReference type="SAM" id="SignalP"/>
    </source>
</evidence>
<dbReference type="Proteomes" id="UP000187001">
    <property type="component" value="Unassembled WGS sequence"/>
</dbReference>
<feature type="signal peptide" evidence="2">
    <location>
        <begin position="1"/>
        <end position="29"/>
    </location>
</feature>
<dbReference type="AlphaFoldDB" id="A0ABD6QT04"/>
<dbReference type="RefSeq" id="WP_064894547.1">
    <property type="nucleotide sequence ID" value="NZ_CP060409.1"/>
</dbReference>
<evidence type="ECO:0008006" key="5">
    <source>
        <dbReference type="Google" id="ProtNLM"/>
    </source>
</evidence>
<accession>A0ABD6QT04</accession>
<organism evidence="3 4">
    <name type="scientific">Mycolicibacterium fortuitum</name>
    <name type="common">Mycobacterium fortuitum</name>
    <dbReference type="NCBI Taxonomy" id="1766"/>
    <lineage>
        <taxon>Bacteria</taxon>
        <taxon>Bacillati</taxon>
        <taxon>Actinomycetota</taxon>
        <taxon>Actinomycetes</taxon>
        <taxon>Mycobacteriales</taxon>
        <taxon>Mycobacteriaceae</taxon>
        <taxon>Mycolicibacterium</taxon>
    </lineage>
</organism>
<reference evidence="3 4" key="1">
    <citation type="submission" date="2016-07" db="EMBL/GenBank/DDBJ databases">
        <authorList>
            <person name="Sutton G."/>
            <person name="Brinkac L."/>
            <person name="Sanka R."/>
            <person name="Adams M."/>
            <person name="Lau E."/>
            <person name="Kumar A."/>
            <person name="Macaden R."/>
        </authorList>
    </citation>
    <scope>NUCLEOTIDE SEQUENCE [LARGE SCALE GENOMIC DNA]</scope>
    <source>
        <strain evidence="3 4">GA-0871</strain>
    </source>
</reference>